<evidence type="ECO:0000256" key="6">
    <source>
        <dbReference type="SAM" id="Phobius"/>
    </source>
</evidence>
<keyword evidence="2" id="KW-0813">Transport</keyword>
<comment type="subcellular location">
    <subcellularLocation>
        <location evidence="1">Membrane</location>
        <topology evidence="1">Multi-pass membrane protein</topology>
    </subcellularLocation>
</comment>
<reference evidence="7" key="1">
    <citation type="submission" date="2019-03" db="EMBL/GenBank/DDBJ databases">
        <authorList>
            <person name="Mank J."/>
            <person name="Almeida P."/>
        </authorList>
    </citation>
    <scope>NUCLEOTIDE SEQUENCE</scope>
    <source>
        <strain evidence="7">78183</strain>
    </source>
</reference>
<feature type="transmembrane region" description="Helical" evidence="6">
    <location>
        <begin position="49"/>
        <end position="71"/>
    </location>
</feature>
<feature type="transmembrane region" description="Helical" evidence="6">
    <location>
        <begin position="83"/>
        <end position="101"/>
    </location>
</feature>
<evidence type="ECO:0000256" key="2">
    <source>
        <dbReference type="ARBA" id="ARBA00022448"/>
    </source>
</evidence>
<dbReference type="AlphaFoldDB" id="A0A6N2N573"/>
<keyword evidence="5 6" id="KW-0472">Membrane</keyword>
<evidence type="ECO:0008006" key="8">
    <source>
        <dbReference type="Google" id="ProtNLM"/>
    </source>
</evidence>
<evidence type="ECO:0000256" key="4">
    <source>
        <dbReference type="ARBA" id="ARBA00022989"/>
    </source>
</evidence>
<dbReference type="GO" id="GO:0015180">
    <property type="term" value="F:L-alanine transmembrane transporter activity"/>
    <property type="evidence" value="ECO:0007669"/>
    <property type="project" value="TreeGrafter"/>
</dbReference>
<evidence type="ECO:0000256" key="3">
    <source>
        <dbReference type="ARBA" id="ARBA00022692"/>
    </source>
</evidence>
<dbReference type="InterPro" id="IPR004840">
    <property type="entry name" value="Amino_acid_permease_CS"/>
</dbReference>
<keyword evidence="4 6" id="KW-1133">Transmembrane helix</keyword>
<dbReference type="PANTHER" id="PTHR45649">
    <property type="entry name" value="AMINO-ACID PERMEASE BAT1"/>
    <property type="match status" value="1"/>
</dbReference>
<dbReference type="GO" id="GO:0015189">
    <property type="term" value="F:L-lysine transmembrane transporter activity"/>
    <property type="evidence" value="ECO:0007669"/>
    <property type="project" value="TreeGrafter"/>
</dbReference>
<proteinExistence type="predicted"/>
<dbReference type="InterPro" id="IPR002293">
    <property type="entry name" value="AA/rel_permease1"/>
</dbReference>
<dbReference type="Gene3D" id="1.20.1740.10">
    <property type="entry name" value="Amino acid/polyamine transporter I"/>
    <property type="match status" value="1"/>
</dbReference>
<dbReference type="PANTHER" id="PTHR45649:SF45">
    <property type="entry name" value="AMINO-ACID PERMEASE BAT1 HOMOLOG"/>
    <property type="match status" value="1"/>
</dbReference>
<keyword evidence="3 6" id="KW-0812">Transmembrane</keyword>
<accession>A0A6N2N573</accession>
<organism evidence="7">
    <name type="scientific">Salix viminalis</name>
    <name type="common">Common osier</name>
    <name type="synonym">Basket willow</name>
    <dbReference type="NCBI Taxonomy" id="40686"/>
    <lineage>
        <taxon>Eukaryota</taxon>
        <taxon>Viridiplantae</taxon>
        <taxon>Streptophyta</taxon>
        <taxon>Embryophyta</taxon>
        <taxon>Tracheophyta</taxon>
        <taxon>Spermatophyta</taxon>
        <taxon>Magnoliopsida</taxon>
        <taxon>eudicotyledons</taxon>
        <taxon>Gunneridae</taxon>
        <taxon>Pentapetalae</taxon>
        <taxon>rosids</taxon>
        <taxon>fabids</taxon>
        <taxon>Malpighiales</taxon>
        <taxon>Salicaceae</taxon>
        <taxon>Saliceae</taxon>
        <taxon>Salix</taxon>
    </lineage>
</organism>
<dbReference type="EMBL" id="CAADRP010001930">
    <property type="protein sequence ID" value="VFU56980.1"/>
    <property type="molecule type" value="Genomic_DNA"/>
</dbReference>
<dbReference type="PROSITE" id="PS00218">
    <property type="entry name" value="AMINO_ACID_PERMEASE_1"/>
    <property type="match status" value="1"/>
</dbReference>
<evidence type="ECO:0000256" key="5">
    <source>
        <dbReference type="ARBA" id="ARBA00023136"/>
    </source>
</evidence>
<gene>
    <name evidence="7" type="ORF">SVIM_LOCUS411310</name>
</gene>
<name>A0A6N2N573_SALVM</name>
<dbReference type="FunFam" id="1.20.1740.10:FF:000104">
    <property type="entry name" value="Amino-acid permease BAT1"/>
    <property type="match status" value="1"/>
</dbReference>
<dbReference type="Pfam" id="PF13520">
    <property type="entry name" value="AA_permease_2"/>
    <property type="match status" value="1"/>
</dbReference>
<dbReference type="GO" id="GO:0016020">
    <property type="term" value="C:membrane"/>
    <property type="evidence" value="ECO:0007669"/>
    <property type="project" value="UniProtKB-SubCell"/>
</dbReference>
<protein>
    <recommendedName>
        <fullName evidence="8">Amino acid permease/ SLC12A domain-containing protein</fullName>
    </recommendedName>
</protein>
<evidence type="ECO:0000313" key="7">
    <source>
        <dbReference type="EMBL" id="VFU56980.1"/>
    </source>
</evidence>
<dbReference type="GO" id="GO:0015185">
    <property type="term" value="F:gamma-aminobutyric acid transmembrane transporter activity"/>
    <property type="evidence" value="ECO:0007669"/>
    <property type="project" value="TreeGrafter"/>
</dbReference>
<sequence>MGGETTNLNEDSAGVYLPLQNDDRIINDSDDSRLKQLGYKQELSRTLSLIANFSVTFSIVSILTGLTTMFSSGLTYGGPVTMVYGWPVVGMLTLAVGMSMAEICSAYPTSGGLYFWSARLCGKDWGPFASWLTGWSNMALKYK</sequence>
<evidence type="ECO:0000256" key="1">
    <source>
        <dbReference type="ARBA" id="ARBA00004141"/>
    </source>
</evidence>
<dbReference type="GO" id="GO:0005313">
    <property type="term" value="F:L-glutamate transmembrane transporter activity"/>
    <property type="evidence" value="ECO:0007669"/>
    <property type="project" value="TreeGrafter"/>
</dbReference>